<organism evidence="3 4">
    <name type="scientific">Nocardia vinacea</name>
    <dbReference type="NCBI Taxonomy" id="96468"/>
    <lineage>
        <taxon>Bacteria</taxon>
        <taxon>Bacillati</taxon>
        <taxon>Actinomycetota</taxon>
        <taxon>Actinomycetes</taxon>
        <taxon>Mycobacteriales</taxon>
        <taxon>Nocardiaceae</taxon>
        <taxon>Nocardia</taxon>
    </lineage>
</organism>
<accession>A0ABZ1Z9J1</accession>
<feature type="compositionally biased region" description="Pro residues" evidence="1">
    <location>
        <begin position="239"/>
        <end position="250"/>
    </location>
</feature>
<feature type="transmembrane region" description="Helical" evidence="2">
    <location>
        <begin position="7"/>
        <end position="26"/>
    </location>
</feature>
<protein>
    <submittedName>
        <fullName evidence="3">Uncharacterized protein</fullName>
    </submittedName>
</protein>
<evidence type="ECO:0000256" key="2">
    <source>
        <dbReference type="SAM" id="Phobius"/>
    </source>
</evidence>
<feature type="compositionally biased region" description="Low complexity" evidence="1">
    <location>
        <begin position="197"/>
        <end position="238"/>
    </location>
</feature>
<name>A0ABZ1Z9J1_9NOCA</name>
<keyword evidence="4" id="KW-1185">Reference proteome</keyword>
<reference evidence="3" key="1">
    <citation type="submission" date="2022-10" db="EMBL/GenBank/DDBJ databases">
        <title>The complete genomes of actinobacterial strains from the NBC collection.</title>
        <authorList>
            <person name="Joergensen T.S."/>
            <person name="Alvarez Arevalo M."/>
            <person name="Sterndorff E.B."/>
            <person name="Faurdal D."/>
            <person name="Vuksanovic O."/>
            <person name="Mourched A.-S."/>
            <person name="Charusanti P."/>
            <person name="Shaw S."/>
            <person name="Blin K."/>
            <person name="Weber T."/>
        </authorList>
    </citation>
    <scope>NUCLEOTIDE SEQUENCE</scope>
    <source>
        <strain evidence="3">NBC_01482</strain>
    </source>
</reference>
<proteinExistence type="predicted"/>
<keyword evidence="2" id="KW-0812">Transmembrane</keyword>
<feature type="transmembrane region" description="Helical" evidence="2">
    <location>
        <begin position="125"/>
        <end position="146"/>
    </location>
</feature>
<keyword evidence="2" id="KW-0472">Membrane</keyword>
<dbReference type="RefSeq" id="WP_329415509.1">
    <property type="nucleotide sequence ID" value="NZ_CP109441.1"/>
</dbReference>
<evidence type="ECO:0000256" key="1">
    <source>
        <dbReference type="SAM" id="MobiDB-lite"/>
    </source>
</evidence>
<gene>
    <name evidence="3" type="ORF">OG563_22500</name>
</gene>
<sequence length="258" mass="26407">MRKWAVRFVIVAVLIVVIIIGIVSIGDAKVYLTGEKVTAHVDSCGSGSRSMGAGSSGIIAAPEARRGGGGGSSRSSSKTCYGTWTYRDGGTGKGKLRGVDSYAGSNVVVRAKGNVAVADSLWKNLFAPVAGLIAFIVLIVLGIRWWRRRDGADGSNSTGGGAPPAGHPQWGQQQPSVGYPSNAAPAPYGAPQPAPYGAPQGNPQQWQQPVGGYPQPVGGYPQPSGGYPAPGMYPQAGGYPPPGQYPPPGSPGAYQPHA</sequence>
<evidence type="ECO:0000313" key="4">
    <source>
        <dbReference type="Proteomes" id="UP001432062"/>
    </source>
</evidence>
<evidence type="ECO:0000313" key="3">
    <source>
        <dbReference type="EMBL" id="WUV50721.1"/>
    </source>
</evidence>
<dbReference type="Proteomes" id="UP001432062">
    <property type="component" value="Chromosome"/>
</dbReference>
<keyword evidence="2" id="KW-1133">Transmembrane helix</keyword>
<dbReference type="EMBL" id="CP109441">
    <property type="protein sequence ID" value="WUV50721.1"/>
    <property type="molecule type" value="Genomic_DNA"/>
</dbReference>
<feature type="region of interest" description="Disordered" evidence="1">
    <location>
        <begin position="152"/>
        <end position="258"/>
    </location>
</feature>